<dbReference type="PROSITE" id="PS50887">
    <property type="entry name" value="GGDEF"/>
    <property type="match status" value="1"/>
</dbReference>
<dbReference type="NCBIfam" id="TIGR00229">
    <property type="entry name" value="sensory_box"/>
    <property type="match status" value="1"/>
</dbReference>
<dbReference type="EMBL" id="MUKV01000009">
    <property type="protein sequence ID" value="OQS41024.1"/>
    <property type="molecule type" value="Genomic_DNA"/>
</dbReference>
<dbReference type="InterPro" id="IPR011006">
    <property type="entry name" value="CheY-like_superfamily"/>
</dbReference>
<dbReference type="InterPro" id="IPR035965">
    <property type="entry name" value="PAS-like_dom_sf"/>
</dbReference>
<organism evidence="6 7">
    <name type="scientific">Chromobacterium haemolyticum</name>
    <dbReference type="NCBI Taxonomy" id="394935"/>
    <lineage>
        <taxon>Bacteria</taxon>
        <taxon>Pseudomonadati</taxon>
        <taxon>Pseudomonadota</taxon>
        <taxon>Betaproteobacteria</taxon>
        <taxon>Neisseriales</taxon>
        <taxon>Chromobacteriaceae</taxon>
        <taxon>Chromobacterium</taxon>
    </lineage>
</organism>
<feature type="domain" description="GGDEF" evidence="5">
    <location>
        <begin position="402"/>
        <end position="535"/>
    </location>
</feature>
<dbReference type="SUPFAM" id="SSF55785">
    <property type="entry name" value="PYP-like sensor domain (PAS domain)"/>
    <property type="match status" value="2"/>
</dbReference>
<dbReference type="Gene3D" id="3.30.70.270">
    <property type="match status" value="1"/>
</dbReference>
<dbReference type="InterPro" id="IPR043128">
    <property type="entry name" value="Rev_trsase/Diguanyl_cyclase"/>
</dbReference>
<evidence type="ECO:0000313" key="7">
    <source>
        <dbReference type="Proteomes" id="UP000192721"/>
    </source>
</evidence>
<comment type="caution">
    <text evidence="6">The sequence shown here is derived from an EMBL/GenBank/DDBJ whole genome shotgun (WGS) entry which is preliminary data.</text>
</comment>
<dbReference type="SMART" id="SM00091">
    <property type="entry name" value="PAS"/>
    <property type="match status" value="1"/>
</dbReference>
<keyword evidence="1" id="KW-0597">Phosphoprotein</keyword>
<dbReference type="InterPro" id="IPR000160">
    <property type="entry name" value="GGDEF_dom"/>
</dbReference>
<evidence type="ECO:0000259" key="5">
    <source>
        <dbReference type="PROSITE" id="PS50887"/>
    </source>
</evidence>
<evidence type="ECO:0008006" key="8">
    <source>
        <dbReference type="Google" id="ProtNLM"/>
    </source>
</evidence>
<dbReference type="Gene3D" id="3.30.450.20">
    <property type="entry name" value="PAS domain"/>
    <property type="match status" value="2"/>
</dbReference>
<feature type="domain" description="PAS" evidence="3">
    <location>
        <begin position="248"/>
        <end position="292"/>
    </location>
</feature>
<dbReference type="NCBIfam" id="TIGR00254">
    <property type="entry name" value="GGDEF"/>
    <property type="match status" value="1"/>
</dbReference>
<dbReference type="PROSITE" id="PS50113">
    <property type="entry name" value="PAC"/>
    <property type="match status" value="1"/>
</dbReference>
<dbReference type="Pfam" id="PF13426">
    <property type="entry name" value="PAS_9"/>
    <property type="match status" value="1"/>
</dbReference>
<dbReference type="Proteomes" id="UP000192721">
    <property type="component" value="Unassembled WGS sequence"/>
</dbReference>
<evidence type="ECO:0000256" key="1">
    <source>
        <dbReference type="PROSITE-ProRule" id="PRU00169"/>
    </source>
</evidence>
<evidence type="ECO:0000259" key="4">
    <source>
        <dbReference type="PROSITE" id="PS50113"/>
    </source>
</evidence>
<evidence type="ECO:0000259" key="3">
    <source>
        <dbReference type="PROSITE" id="PS50112"/>
    </source>
</evidence>
<dbReference type="PROSITE" id="PS50112">
    <property type="entry name" value="PAS"/>
    <property type="match status" value="1"/>
</dbReference>
<protein>
    <recommendedName>
        <fullName evidence="8">Diguanylate cyclase</fullName>
    </recommendedName>
</protein>
<dbReference type="CDD" id="cd01949">
    <property type="entry name" value="GGDEF"/>
    <property type="match status" value="1"/>
</dbReference>
<dbReference type="CDD" id="cd17534">
    <property type="entry name" value="REC_DC-like"/>
    <property type="match status" value="1"/>
</dbReference>
<reference evidence="6 7" key="1">
    <citation type="submission" date="2017-02" db="EMBL/GenBank/DDBJ databases">
        <title>Chromobacterium haemolyticum H5244.</title>
        <authorList>
            <person name="Gulvik C.A."/>
        </authorList>
    </citation>
    <scope>NUCLEOTIDE SEQUENCE [LARGE SCALE GENOMIC DNA]</scope>
    <source>
        <strain evidence="6 7">H5244</strain>
    </source>
</reference>
<dbReference type="SUPFAM" id="SSF52172">
    <property type="entry name" value="CheY-like"/>
    <property type="match status" value="1"/>
</dbReference>
<dbReference type="InterPro" id="IPR052163">
    <property type="entry name" value="DGC-Regulatory_Protein"/>
</dbReference>
<dbReference type="InterPro" id="IPR000700">
    <property type="entry name" value="PAS-assoc_C"/>
</dbReference>
<name>A0A1W0D203_9NEIS</name>
<dbReference type="CDD" id="cd00130">
    <property type="entry name" value="PAS"/>
    <property type="match status" value="1"/>
</dbReference>
<feature type="modified residue" description="4-aspartylphosphate" evidence="1">
    <location>
        <position position="56"/>
    </location>
</feature>
<dbReference type="InterPro" id="IPR000014">
    <property type="entry name" value="PAS"/>
</dbReference>
<feature type="domain" description="PAC" evidence="4">
    <location>
        <begin position="199"/>
        <end position="251"/>
    </location>
</feature>
<dbReference type="InterPro" id="IPR001610">
    <property type="entry name" value="PAC"/>
</dbReference>
<dbReference type="Pfam" id="PF00072">
    <property type="entry name" value="Response_reg"/>
    <property type="match status" value="1"/>
</dbReference>
<dbReference type="InterPro" id="IPR029787">
    <property type="entry name" value="Nucleotide_cyclase"/>
</dbReference>
<dbReference type="PROSITE" id="PS50110">
    <property type="entry name" value="RESPONSE_REGULATORY"/>
    <property type="match status" value="1"/>
</dbReference>
<dbReference type="GO" id="GO:0003824">
    <property type="term" value="F:catalytic activity"/>
    <property type="evidence" value="ECO:0007669"/>
    <property type="project" value="UniProtKB-ARBA"/>
</dbReference>
<evidence type="ECO:0000313" key="6">
    <source>
        <dbReference type="EMBL" id="OQS41024.1"/>
    </source>
</evidence>
<proteinExistence type="predicted"/>
<dbReference type="SMART" id="SM00086">
    <property type="entry name" value="PAC"/>
    <property type="match status" value="2"/>
</dbReference>
<evidence type="ECO:0000259" key="2">
    <source>
        <dbReference type="PROSITE" id="PS50110"/>
    </source>
</evidence>
<dbReference type="GO" id="GO:0000160">
    <property type="term" value="P:phosphorelay signal transduction system"/>
    <property type="evidence" value="ECO:0007669"/>
    <property type="project" value="InterPro"/>
</dbReference>
<dbReference type="SUPFAM" id="SSF55073">
    <property type="entry name" value="Nucleotide cyclase"/>
    <property type="match status" value="1"/>
</dbReference>
<dbReference type="Pfam" id="PF00990">
    <property type="entry name" value="GGDEF"/>
    <property type="match status" value="1"/>
</dbReference>
<feature type="domain" description="Response regulatory" evidence="2">
    <location>
        <begin position="6"/>
        <end position="121"/>
    </location>
</feature>
<dbReference type="RefSeq" id="WP_081555300.1">
    <property type="nucleotide sequence ID" value="NZ_MUKV01000009.1"/>
</dbReference>
<dbReference type="Gene3D" id="3.40.50.2300">
    <property type="match status" value="1"/>
</dbReference>
<dbReference type="SMART" id="SM00267">
    <property type="entry name" value="GGDEF"/>
    <property type="match status" value="1"/>
</dbReference>
<accession>A0A1W0D203</accession>
<dbReference type="FunFam" id="3.30.70.270:FF:000001">
    <property type="entry name" value="Diguanylate cyclase domain protein"/>
    <property type="match status" value="1"/>
</dbReference>
<dbReference type="PANTHER" id="PTHR46663">
    <property type="entry name" value="DIGUANYLATE CYCLASE DGCT-RELATED"/>
    <property type="match status" value="1"/>
</dbReference>
<dbReference type="AlphaFoldDB" id="A0A1W0D203"/>
<sequence>MNMGNGLLIVEDEGVVALDLQTSLESLGYRVLGVCANADDAVRRAEADQPDLVLMDIHLDGDVPGTEAARVIRERFQIPSIFLTAYAEDDMLRNAEVSAPYGYLLKPYQLRELNASVRMGLARRRAEVEEQRQRRRLRMAVEVARLGVWEWGGRRGEMVWAEEFLDAFPFSVAKNGRPALLGMAETEAAELARDLGSGRALQKTVKINADGAVRWVELCGRNFAAEGESARWVGVARDVTEAYLSEVRLRQASVVFQASAEGILVLDHARRIVSANESFYRLTDLSAEEALGADPDVCLHVEPHGEAFYRRLEGERYFWQGEVMCRRRNEVFPCWQHASVVRDVEGRVSHYVLAISDISAIRAAEAHIHFLAYHDQLTGLGNRHFLQVELEKEIIRAKRRNECIALLFIDLDGFKAVNDGWGHEAGDALLVAMAERLRQHVRGEDLVVRLGGDEFLVVAPGLDREEACGVMVRRLLSVLAQPVALDGGECSVSASIGVAFFPENGGDLGGLLHAADRAMYEAKRAGKNEFRMAAE</sequence>
<dbReference type="SMART" id="SM00448">
    <property type="entry name" value="REC"/>
    <property type="match status" value="1"/>
</dbReference>
<dbReference type="PANTHER" id="PTHR46663:SF3">
    <property type="entry name" value="SLL0267 PROTEIN"/>
    <property type="match status" value="1"/>
</dbReference>
<gene>
    <name evidence="6" type="ORF">B0T45_09340</name>
</gene>
<dbReference type="InterPro" id="IPR001789">
    <property type="entry name" value="Sig_transdc_resp-reg_receiver"/>
</dbReference>